<reference evidence="1" key="1">
    <citation type="submission" date="2013-12" db="EMBL/GenBank/DDBJ databases">
        <title>A Varibaculum cambriense genome reconstructed from a premature infant gut community with otherwise low bacterial novelty that shifts toward anaerobic metabolism during the third week of life.</title>
        <authorList>
            <person name="Brown C.T."/>
            <person name="Sharon I."/>
            <person name="Thomas B.C."/>
            <person name="Castelle C.J."/>
            <person name="Morowitz M.J."/>
            <person name="Banfield J.F."/>
        </authorList>
    </citation>
    <scope>NUCLEOTIDE SEQUENCE</scope>
</reference>
<dbReference type="InterPro" id="IPR018228">
    <property type="entry name" value="DNase_TatD-rel_CS"/>
</dbReference>
<evidence type="ECO:0000313" key="1">
    <source>
        <dbReference type="EMBL" id="ETJ32812.1"/>
    </source>
</evidence>
<name>W1XRH9_9ZZZZ</name>
<organism evidence="1">
    <name type="scientific">human gut metagenome</name>
    <dbReference type="NCBI Taxonomy" id="408170"/>
    <lineage>
        <taxon>unclassified sequences</taxon>
        <taxon>metagenomes</taxon>
        <taxon>organismal metagenomes</taxon>
    </lineage>
</organism>
<proteinExistence type="predicted"/>
<dbReference type="InterPro" id="IPR032466">
    <property type="entry name" value="Metal_Hydrolase"/>
</dbReference>
<dbReference type="PROSITE" id="PS01137">
    <property type="entry name" value="TATD_1"/>
    <property type="match status" value="1"/>
</dbReference>
<dbReference type="EMBL" id="AZMM01012740">
    <property type="protein sequence ID" value="ETJ32812.1"/>
    <property type="molecule type" value="Genomic_DNA"/>
</dbReference>
<feature type="non-terminal residue" evidence="1">
    <location>
        <position position="49"/>
    </location>
</feature>
<dbReference type="Gene3D" id="3.20.20.140">
    <property type="entry name" value="Metal-dependent hydrolases"/>
    <property type="match status" value="1"/>
</dbReference>
<accession>W1XRH9</accession>
<sequence>MKLFDTHAHVNDGRFDNDRDEMLQACFDTGVEYIMIPGVDRGTVESGLA</sequence>
<dbReference type="SUPFAM" id="SSF51556">
    <property type="entry name" value="Metallo-dependent hydrolases"/>
    <property type="match status" value="1"/>
</dbReference>
<comment type="caution">
    <text evidence="1">The sequence shown here is derived from an EMBL/GenBank/DDBJ whole genome shotgun (WGS) entry which is preliminary data.</text>
</comment>
<dbReference type="GO" id="GO:0016787">
    <property type="term" value="F:hydrolase activity"/>
    <property type="evidence" value="ECO:0007669"/>
    <property type="project" value="UniProtKB-KW"/>
</dbReference>
<gene>
    <name evidence="1" type="ORF">Q604_UNBC12740G0001</name>
</gene>
<protein>
    <submittedName>
        <fullName evidence="1">Hydrolase, TatD family</fullName>
    </submittedName>
</protein>
<dbReference type="AlphaFoldDB" id="W1XRH9"/>
<keyword evidence="1" id="KW-0378">Hydrolase</keyword>